<dbReference type="InParanoid" id="A0A0C3CR46"/>
<organism evidence="1 2">
    <name type="scientific">Piloderma croceum (strain F 1598)</name>
    <dbReference type="NCBI Taxonomy" id="765440"/>
    <lineage>
        <taxon>Eukaryota</taxon>
        <taxon>Fungi</taxon>
        <taxon>Dikarya</taxon>
        <taxon>Basidiomycota</taxon>
        <taxon>Agaricomycotina</taxon>
        <taxon>Agaricomycetes</taxon>
        <taxon>Agaricomycetidae</taxon>
        <taxon>Atheliales</taxon>
        <taxon>Atheliaceae</taxon>
        <taxon>Piloderma</taxon>
    </lineage>
</organism>
<evidence type="ECO:0000313" key="1">
    <source>
        <dbReference type="EMBL" id="KIM92097.1"/>
    </source>
</evidence>
<gene>
    <name evidence="1" type="ORF">PILCRDRAFT_810116</name>
</gene>
<evidence type="ECO:0000313" key="2">
    <source>
        <dbReference type="Proteomes" id="UP000054166"/>
    </source>
</evidence>
<feature type="non-terminal residue" evidence="1">
    <location>
        <position position="51"/>
    </location>
</feature>
<reference evidence="1 2" key="1">
    <citation type="submission" date="2014-04" db="EMBL/GenBank/DDBJ databases">
        <authorList>
            <consortium name="DOE Joint Genome Institute"/>
            <person name="Kuo A."/>
            <person name="Tarkka M."/>
            <person name="Buscot F."/>
            <person name="Kohler A."/>
            <person name="Nagy L.G."/>
            <person name="Floudas D."/>
            <person name="Copeland A."/>
            <person name="Barry K.W."/>
            <person name="Cichocki N."/>
            <person name="Veneault-Fourrey C."/>
            <person name="LaButti K."/>
            <person name="Lindquist E.A."/>
            <person name="Lipzen A."/>
            <person name="Lundell T."/>
            <person name="Morin E."/>
            <person name="Murat C."/>
            <person name="Sun H."/>
            <person name="Tunlid A."/>
            <person name="Henrissat B."/>
            <person name="Grigoriev I.V."/>
            <person name="Hibbett D.S."/>
            <person name="Martin F."/>
            <person name="Nordberg H.P."/>
            <person name="Cantor M.N."/>
            <person name="Hua S.X."/>
        </authorList>
    </citation>
    <scope>NUCLEOTIDE SEQUENCE [LARGE SCALE GENOMIC DNA]</scope>
    <source>
        <strain evidence="1 2">F 1598</strain>
    </source>
</reference>
<dbReference type="HOGENOM" id="CLU_3112061_0_0_1"/>
<dbReference type="Proteomes" id="UP000054166">
    <property type="component" value="Unassembled WGS sequence"/>
</dbReference>
<protein>
    <submittedName>
        <fullName evidence="1">Uncharacterized protein</fullName>
    </submittedName>
</protein>
<dbReference type="AlphaFoldDB" id="A0A0C3CR46"/>
<dbReference type="EMBL" id="KN832970">
    <property type="protein sequence ID" value="KIM92097.1"/>
    <property type="molecule type" value="Genomic_DNA"/>
</dbReference>
<proteinExistence type="predicted"/>
<keyword evidence="2" id="KW-1185">Reference proteome</keyword>
<reference evidence="2" key="2">
    <citation type="submission" date="2015-01" db="EMBL/GenBank/DDBJ databases">
        <title>Evolutionary Origins and Diversification of the Mycorrhizal Mutualists.</title>
        <authorList>
            <consortium name="DOE Joint Genome Institute"/>
            <consortium name="Mycorrhizal Genomics Consortium"/>
            <person name="Kohler A."/>
            <person name="Kuo A."/>
            <person name="Nagy L.G."/>
            <person name="Floudas D."/>
            <person name="Copeland A."/>
            <person name="Barry K.W."/>
            <person name="Cichocki N."/>
            <person name="Veneault-Fourrey C."/>
            <person name="LaButti K."/>
            <person name="Lindquist E.A."/>
            <person name="Lipzen A."/>
            <person name="Lundell T."/>
            <person name="Morin E."/>
            <person name="Murat C."/>
            <person name="Riley R."/>
            <person name="Ohm R."/>
            <person name="Sun H."/>
            <person name="Tunlid A."/>
            <person name="Henrissat B."/>
            <person name="Grigoriev I.V."/>
            <person name="Hibbett D.S."/>
            <person name="Martin F."/>
        </authorList>
    </citation>
    <scope>NUCLEOTIDE SEQUENCE [LARGE SCALE GENOMIC DNA]</scope>
    <source>
        <strain evidence="2">F 1598</strain>
    </source>
</reference>
<sequence length="51" mass="5538">MAQNQGAKKFRLVAVITRDTSLDLMVLNTLAPLIAEAYDLVHGGNCVVTCY</sequence>
<name>A0A0C3CR46_PILCF</name>
<accession>A0A0C3CR46</accession>